<dbReference type="RefSeq" id="WP_105867168.1">
    <property type="nucleotide sequence ID" value="NZ_PVLV01000034.1"/>
</dbReference>
<evidence type="ECO:0000313" key="3">
    <source>
        <dbReference type="EMBL" id="PRH80770.1"/>
    </source>
</evidence>
<dbReference type="InterPro" id="IPR014729">
    <property type="entry name" value="Rossmann-like_a/b/a_fold"/>
</dbReference>
<organism evidence="3 4">
    <name type="scientific">Streptomyces solincola</name>
    <dbReference type="NCBI Taxonomy" id="2100817"/>
    <lineage>
        <taxon>Bacteria</taxon>
        <taxon>Bacillati</taxon>
        <taxon>Actinomycetota</taxon>
        <taxon>Actinomycetes</taxon>
        <taxon>Kitasatosporales</taxon>
        <taxon>Streptomycetaceae</taxon>
        <taxon>Streptomyces</taxon>
    </lineage>
</organism>
<feature type="domain" description="UspA" evidence="2">
    <location>
        <begin position="161"/>
        <end position="295"/>
    </location>
</feature>
<evidence type="ECO:0000259" key="2">
    <source>
        <dbReference type="Pfam" id="PF00582"/>
    </source>
</evidence>
<dbReference type="OrthoDB" id="4867015at2"/>
<dbReference type="EMBL" id="PVLV01000034">
    <property type="protein sequence ID" value="PRH80770.1"/>
    <property type="molecule type" value="Genomic_DNA"/>
</dbReference>
<dbReference type="Gene3D" id="3.40.50.620">
    <property type="entry name" value="HUPs"/>
    <property type="match status" value="2"/>
</dbReference>
<proteinExistence type="inferred from homology"/>
<dbReference type="AlphaFoldDB" id="A0A2S9Q263"/>
<sequence>MTGDVIVGLDGSPESRAAARWAAEEARLSGSALRLVHVVEWPGVPEVPLYVLEADEERAGELLRRTAARLATARPDVGISMSVLRGRPPAELSRILNETDGVRLGVLGSRGLGRLTGFLTGSVSAAVAARAAPPVVLVRGPGPGARPEDADAGPQTEAGAVVVGVDVRSETGEVLGFAFREAALHDWALHAVHVWRTPVGYGQAEALDLGLPAELEARLAKELDEAVAPWTRAFPRVPVTADCVTGPTAPRLLAASDGAALVVVGRRHRGPLAGARLGPVAQAVVHHATSPVALVAHD</sequence>
<evidence type="ECO:0000256" key="1">
    <source>
        <dbReference type="ARBA" id="ARBA00008791"/>
    </source>
</evidence>
<dbReference type="PANTHER" id="PTHR46268">
    <property type="entry name" value="STRESS RESPONSE PROTEIN NHAX"/>
    <property type="match status" value="1"/>
</dbReference>
<feature type="domain" description="UspA" evidence="2">
    <location>
        <begin position="2"/>
        <end position="139"/>
    </location>
</feature>
<name>A0A2S9Q263_9ACTN</name>
<gene>
    <name evidence="3" type="ORF">C6N75_02440</name>
</gene>
<dbReference type="SUPFAM" id="SSF52402">
    <property type="entry name" value="Adenine nucleotide alpha hydrolases-like"/>
    <property type="match status" value="2"/>
</dbReference>
<dbReference type="Pfam" id="PF00582">
    <property type="entry name" value="Usp"/>
    <property type="match status" value="2"/>
</dbReference>
<protein>
    <submittedName>
        <fullName evidence="3">Universal stress protein UspA</fullName>
    </submittedName>
</protein>
<reference evidence="3 4" key="1">
    <citation type="submission" date="2018-03" db="EMBL/GenBank/DDBJ databases">
        <title>Novel Streptomyces sp. from soil.</title>
        <authorList>
            <person name="Tan G.Y.A."/>
            <person name="Lee Z.Y."/>
        </authorList>
    </citation>
    <scope>NUCLEOTIDE SEQUENCE [LARGE SCALE GENOMIC DNA]</scope>
    <source>
        <strain evidence="3 4">ST5x</strain>
    </source>
</reference>
<evidence type="ECO:0000313" key="4">
    <source>
        <dbReference type="Proteomes" id="UP000239322"/>
    </source>
</evidence>
<dbReference type="InterPro" id="IPR006015">
    <property type="entry name" value="Universal_stress_UspA"/>
</dbReference>
<comment type="similarity">
    <text evidence="1">Belongs to the universal stress protein A family.</text>
</comment>
<accession>A0A2S9Q263</accession>
<dbReference type="InterPro" id="IPR006016">
    <property type="entry name" value="UspA"/>
</dbReference>
<dbReference type="PRINTS" id="PR01438">
    <property type="entry name" value="UNVRSLSTRESS"/>
</dbReference>
<dbReference type="PANTHER" id="PTHR46268:SF6">
    <property type="entry name" value="UNIVERSAL STRESS PROTEIN UP12"/>
    <property type="match status" value="1"/>
</dbReference>
<dbReference type="Proteomes" id="UP000239322">
    <property type="component" value="Unassembled WGS sequence"/>
</dbReference>
<keyword evidence="4" id="KW-1185">Reference proteome</keyword>
<comment type="caution">
    <text evidence="3">The sequence shown here is derived from an EMBL/GenBank/DDBJ whole genome shotgun (WGS) entry which is preliminary data.</text>
</comment>